<proteinExistence type="predicted"/>
<gene>
    <name evidence="1" type="ORF">AFA91_10920</name>
</gene>
<sequence>MYKTLTDRLHGRRLLRVGDVVEIRPLAEIVATLDETGRLDGMPFMPEMAAYCGQRAIVAKRAHKTCDGHGNLRWLDDTVHLEGLHCDGSAHGGCQARCLMYWKTAWLSRVARNDSGPGGQEQSSPTADLASQLARLGSTTYETSDGTVRYMCQSTEVNAATRPLPIGELKQYLWDVSSGNYTLAAFVRVMAKAVFNRYQRWSTEHLPPVLWLRGGHRLDHIQGHGVRTPKMTLDLTIGEPVRIRPRHEIEATLSKNNANRGLLFDSEDATWCGSSSAVIDRVERFVDDQTGEMIEIKSDCVMLDGVGCRGEYWRMCSRGLPTYWREIWLEREP</sequence>
<protein>
    <submittedName>
        <fullName evidence="1">Uncharacterized protein</fullName>
    </submittedName>
</protein>
<dbReference type="PATRIC" id="fig|134601.6.peg.2276"/>
<dbReference type="STRING" id="134601.AFA91_10920"/>
<dbReference type="KEGG" id="mgo:AFA91_10920"/>
<dbReference type="AlphaFoldDB" id="A0A0K0X4K5"/>
<name>A0A0K0X4K5_MYCGD</name>
<reference evidence="1 2" key="1">
    <citation type="submission" date="2015-07" db="EMBL/GenBank/DDBJ databases">
        <title>Complete genome sequence of Mycobacterium goodii X7B, a facultative thermophilic biodesulfurizing bacterium.</title>
        <authorList>
            <person name="Yu B."/>
            <person name="Li F."/>
            <person name="Xu P."/>
        </authorList>
    </citation>
    <scope>NUCLEOTIDE SEQUENCE [LARGE SCALE GENOMIC DNA]</scope>
    <source>
        <strain evidence="1 2">X7B</strain>
    </source>
</reference>
<organism evidence="1 2">
    <name type="scientific">Mycolicibacterium goodii</name>
    <name type="common">Mycobacterium goodii</name>
    <dbReference type="NCBI Taxonomy" id="134601"/>
    <lineage>
        <taxon>Bacteria</taxon>
        <taxon>Bacillati</taxon>
        <taxon>Actinomycetota</taxon>
        <taxon>Actinomycetes</taxon>
        <taxon>Mycobacteriales</taxon>
        <taxon>Mycobacteriaceae</taxon>
        <taxon>Mycolicibacterium</taxon>
    </lineage>
</organism>
<dbReference type="EMBL" id="CP012150">
    <property type="protein sequence ID" value="AKS32306.1"/>
    <property type="molecule type" value="Genomic_DNA"/>
</dbReference>
<dbReference type="Proteomes" id="UP000062255">
    <property type="component" value="Chromosome"/>
</dbReference>
<evidence type="ECO:0000313" key="1">
    <source>
        <dbReference type="EMBL" id="AKS32306.1"/>
    </source>
</evidence>
<accession>A0A0K0X4K5</accession>
<evidence type="ECO:0000313" key="2">
    <source>
        <dbReference type="Proteomes" id="UP000062255"/>
    </source>
</evidence>